<comment type="similarity">
    <text evidence="2 14 15">Belongs to the TonB-dependent receptor family.</text>
</comment>
<dbReference type="Proteomes" id="UP000664779">
    <property type="component" value="Unassembled WGS sequence"/>
</dbReference>
<gene>
    <name evidence="19" type="ORF">J0X15_10245</name>
</gene>
<keyword evidence="8" id="KW-0408">Iron</keyword>
<feature type="chain" id="PRO_5036837896" evidence="16">
    <location>
        <begin position="32"/>
        <end position="710"/>
    </location>
</feature>
<evidence type="ECO:0000256" key="8">
    <source>
        <dbReference type="ARBA" id="ARBA00023004"/>
    </source>
</evidence>
<evidence type="ECO:0000256" key="15">
    <source>
        <dbReference type="RuleBase" id="RU003357"/>
    </source>
</evidence>
<evidence type="ECO:0000313" key="19">
    <source>
        <dbReference type="EMBL" id="MBO0345599.1"/>
    </source>
</evidence>
<dbReference type="GO" id="GO:0009279">
    <property type="term" value="C:cell outer membrane"/>
    <property type="evidence" value="ECO:0007669"/>
    <property type="project" value="UniProtKB-SubCell"/>
</dbReference>
<comment type="subcellular location">
    <subcellularLocation>
        <location evidence="1 14">Cell outer membrane</location>
        <topology evidence="1 14">Multi-pass membrane protein</topology>
    </subcellularLocation>
</comment>
<evidence type="ECO:0000256" key="4">
    <source>
        <dbReference type="ARBA" id="ARBA00022452"/>
    </source>
</evidence>
<evidence type="ECO:0000256" key="13">
    <source>
        <dbReference type="ARBA" id="ARBA00023237"/>
    </source>
</evidence>
<evidence type="ECO:0000259" key="17">
    <source>
        <dbReference type="Pfam" id="PF00593"/>
    </source>
</evidence>
<dbReference type="InterPro" id="IPR037066">
    <property type="entry name" value="Plug_dom_sf"/>
</dbReference>
<feature type="signal peptide" evidence="16">
    <location>
        <begin position="1"/>
        <end position="31"/>
    </location>
</feature>
<evidence type="ECO:0000256" key="1">
    <source>
        <dbReference type="ARBA" id="ARBA00004571"/>
    </source>
</evidence>
<reference evidence="19" key="1">
    <citation type="submission" date="2021-03" db="EMBL/GenBank/DDBJ databases">
        <title>Roseibium sp. CAU 1637 isolated from Incheon.</title>
        <authorList>
            <person name="Kim W."/>
        </authorList>
    </citation>
    <scope>NUCLEOTIDE SEQUENCE</scope>
    <source>
        <strain evidence="19">CAU 1637</strain>
    </source>
</reference>
<evidence type="ECO:0000259" key="18">
    <source>
        <dbReference type="Pfam" id="PF07715"/>
    </source>
</evidence>
<dbReference type="InterPro" id="IPR000531">
    <property type="entry name" value="Beta-barrel_TonB"/>
</dbReference>
<evidence type="ECO:0000313" key="20">
    <source>
        <dbReference type="Proteomes" id="UP000664779"/>
    </source>
</evidence>
<dbReference type="Pfam" id="PF07715">
    <property type="entry name" value="Plug"/>
    <property type="match status" value="1"/>
</dbReference>
<dbReference type="InterPro" id="IPR039426">
    <property type="entry name" value="TonB-dep_rcpt-like"/>
</dbReference>
<dbReference type="CDD" id="cd01347">
    <property type="entry name" value="ligand_gated_channel"/>
    <property type="match status" value="1"/>
</dbReference>
<dbReference type="GO" id="GO:0015344">
    <property type="term" value="F:siderophore uptake transmembrane transporter activity"/>
    <property type="evidence" value="ECO:0007669"/>
    <property type="project" value="TreeGrafter"/>
</dbReference>
<evidence type="ECO:0000256" key="3">
    <source>
        <dbReference type="ARBA" id="ARBA00022448"/>
    </source>
</evidence>
<dbReference type="SUPFAM" id="SSF56935">
    <property type="entry name" value="Porins"/>
    <property type="match status" value="1"/>
</dbReference>
<dbReference type="GO" id="GO:0015891">
    <property type="term" value="P:siderophore transport"/>
    <property type="evidence" value="ECO:0007669"/>
    <property type="project" value="InterPro"/>
</dbReference>
<dbReference type="Gene3D" id="2.40.170.20">
    <property type="entry name" value="TonB-dependent receptor, beta-barrel domain"/>
    <property type="match status" value="1"/>
</dbReference>
<keyword evidence="12 19" id="KW-0675">Receptor</keyword>
<evidence type="ECO:0000256" key="12">
    <source>
        <dbReference type="ARBA" id="ARBA00023170"/>
    </source>
</evidence>
<dbReference type="RefSeq" id="WP_206940381.1">
    <property type="nucleotide sequence ID" value="NZ_JAFLNF010000004.1"/>
</dbReference>
<evidence type="ECO:0000256" key="14">
    <source>
        <dbReference type="PROSITE-ProRule" id="PRU01360"/>
    </source>
</evidence>
<feature type="domain" description="TonB-dependent receptor plug" evidence="18">
    <location>
        <begin position="70"/>
        <end position="168"/>
    </location>
</feature>
<dbReference type="Pfam" id="PF00593">
    <property type="entry name" value="TonB_dep_Rec_b-barrel"/>
    <property type="match status" value="1"/>
</dbReference>
<dbReference type="EMBL" id="JAFLNF010000004">
    <property type="protein sequence ID" value="MBO0345599.1"/>
    <property type="molecule type" value="Genomic_DNA"/>
</dbReference>
<dbReference type="PROSITE" id="PS52016">
    <property type="entry name" value="TONB_DEPENDENT_REC_3"/>
    <property type="match status" value="1"/>
</dbReference>
<keyword evidence="13 14" id="KW-0998">Cell outer membrane</keyword>
<dbReference type="InterPro" id="IPR036942">
    <property type="entry name" value="Beta-barrel_TonB_sf"/>
</dbReference>
<keyword evidence="3 14" id="KW-0813">Transport</keyword>
<keyword evidence="4 14" id="KW-1134">Transmembrane beta strand</keyword>
<dbReference type="Gene3D" id="2.170.130.10">
    <property type="entry name" value="TonB-dependent receptor, plug domain"/>
    <property type="match status" value="1"/>
</dbReference>
<organism evidence="19 20">
    <name type="scientific">Roseibium limicola</name>
    <dbReference type="NCBI Taxonomy" id="2816037"/>
    <lineage>
        <taxon>Bacteria</taxon>
        <taxon>Pseudomonadati</taxon>
        <taxon>Pseudomonadota</taxon>
        <taxon>Alphaproteobacteria</taxon>
        <taxon>Hyphomicrobiales</taxon>
        <taxon>Stappiaceae</taxon>
        <taxon>Roseibium</taxon>
    </lineage>
</organism>
<name>A0A939EN44_9HYPH</name>
<keyword evidence="20" id="KW-1185">Reference proteome</keyword>
<feature type="domain" description="TonB-dependent receptor-like beta-barrel" evidence="17">
    <location>
        <begin position="244"/>
        <end position="679"/>
    </location>
</feature>
<evidence type="ECO:0000256" key="9">
    <source>
        <dbReference type="ARBA" id="ARBA00023065"/>
    </source>
</evidence>
<dbReference type="InterPro" id="IPR012910">
    <property type="entry name" value="Plug_dom"/>
</dbReference>
<sequence>MSNFRQNLLTFSLAASVSVLALASAQTRAQAQEIQLEKVTVNSSAETATGPVEGYVAELSRTGTKTDTPLSKTPQSISVVPTEQIEDQGAENIAEALRYTPGVYSDYRGDQTVLDEVFMRGFQYVPVFVNGLDYGTNRLGSWNSYLLERVEVLRGPSSVLYGAATPGGLVNLVTKKPTGLNKREVEILTGLDNKIGVGVDWQGTIDDAGVWSYRIVGQAQREDSEVNDIIEQGFAISPSLRWSPTADTSLTLSAMYNHEPDAGYKNFRTAAGTLFASSGGWIPADVPFSNPNVDESIVTQGQVAYEFEHRFNDMFKFRQNAAYNNIDTAFTSVLHRGVSGNLLTSGVATNRDTDLQQVVVDNQLQTDFATGALTHTLLTGADYKYTTTNYLGLFDRNVPDQDWTTSNYPAYTPNWSVQSQYEAEAQQIGLYAQDQIEIGNLNISVGGRYDWATQDYNNQSAGTTETFDESAFTGRIGAIYNFENGISPYVSYSTSFEPSFQVDSNGKPLDPTTGQQIEAGVKFAPVGGNFQVIASIFQLYQQNIASSDGINTYQTGEVRSQGVELEARAKLTDNLSVIAGYSYVDAETTKDEQAANVGLRPAMIPETMASVWGKYDFFDGALEGLGLGLGVRYIGESTTMDNVYTIKSATLLDAMASYDFSRFGNSFEGLKLQVNGSNLLDRRYVSACNTTTTCFLGQGRTVTAKLKYTW</sequence>
<comment type="caution">
    <text evidence="19">The sequence shown here is derived from an EMBL/GenBank/DDBJ whole genome shotgun (WGS) entry which is preliminary data.</text>
</comment>
<evidence type="ECO:0000256" key="2">
    <source>
        <dbReference type="ARBA" id="ARBA00009810"/>
    </source>
</evidence>
<dbReference type="PANTHER" id="PTHR32552">
    <property type="entry name" value="FERRICHROME IRON RECEPTOR-RELATED"/>
    <property type="match status" value="1"/>
</dbReference>
<evidence type="ECO:0000256" key="7">
    <source>
        <dbReference type="ARBA" id="ARBA00022729"/>
    </source>
</evidence>
<dbReference type="FunFam" id="2.170.130.10:FF:000001">
    <property type="entry name" value="Catecholate siderophore TonB-dependent receptor"/>
    <property type="match status" value="1"/>
</dbReference>
<accession>A0A939EN44</accession>
<evidence type="ECO:0000256" key="11">
    <source>
        <dbReference type="ARBA" id="ARBA00023136"/>
    </source>
</evidence>
<dbReference type="AlphaFoldDB" id="A0A939EN44"/>
<protein>
    <submittedName>
        <fullName evidence="19">TonB-dependent siderophore receptor</fullName>
    </submittedName>
</protein>
<proteinExistence type="inferred from homology"/>
<keyword evidence="7 16" id="KW-0732">Signal</keyword>
<evidence type="ECO:0000256" key="16">
    <source>
        <dbReference type="SAM" id="SignalP"/>
    </source>
</evidence>
<keyword evidence="11 14" id="KW-0472">Membrane</keyword>
<dbReference type="InterPro" id="IPR010105">
    <property type="entry name" value="TonB_sidphr_rcpt"/>
</dbReference>
<evidence type="ECO:0000256" key="5">
    <source>
        <dbReference type="ARBA" id="ARBA00022496"/>
    </source>
</evidence>
<evidence type="ECO:0000256" key="6">
    <source>
        <dbReference type="ARBA" id="ARBA00022692"/>
    </source>
</evidence>
<dbReference type="NCBIfam" id="TIGR01783">
    <property type="entry name" value="TonB-siderophor"/>
    <property type="match status" value="1"/>
</dbReference>
<evidence type="ECO:0000256" key="10">
    <source>
        <dbReference type="ARBA" id="ARBA00023077"/>
    </source>
</evidence>
<keyword evidence="6 14" id="KW-0812">Transmembrane</keyword>
<keyword evidence="10 15" id="KW-0798">TonB box</keyword>
<dbReference type="GO" id="GO:0038023">
    <property type="term" value="F:signaling receptor activity"/>
    <property type="evidence" value="ECO:0007669"/>
    <property type="project" value="InterPro"/>
</dbReference>
<dbReference type="PANTHER" id="PTHR32552:SF68">
    <property type="entry name" value="FERRICHROME OUTER MEMBRANE TRANSPORTER_PHAGE RECEPTOR"/>
    <property type="match status" value="1"/>
</dbReference>
<keyword evidence="9" id="KW-0406">Ion transport</keyword>
<keyword evidence="5" id="KW-0410">Iron transport</keyword>